<comment type="caution">
    <text evidence="3">The sequence shown here is derived from an EMBL/GenBank/DDBJ whole genome shotgun (WGS) entry which is preliminary data.</text>
</comment>
<dbReference type="EMBL" id="JANWOR010000838">
    <property type="protein sequence ID" value="MDA4181467.1"/>
    <property type="molecule type" value="Genomic_DNA"/>
</dbReference>
<name>A0AAW5ZG58_ECOLX</name>
<evidence type="ECO:0000313" key="3">
    <source>
        <dbReference type="EMBL" id="MDA4181467.1"/>
    </source>
</evidence>
<evidence type="ECO:0000259" key="2">
    <source>
        <dbReference type="Pfam" id="PF01526"/>
    </source>
</evidence>
<feature type="region of interest" description="Disordered" evidence="1">
    <location>
        <begin position="53"/>
        <end position="80"/>
    </location>
</feature>
<evidence type="ECO:0000313" key="4">
    <source>
        <dbReference type="Proteomes" id="UP001211064"/>
    </source>
</evidence>
<protein>
    <submittedName>
        <fullName evidence="3">Tn3 family transposase</fullName>
    </submittedName>
</protein>
<dbReference type="GO" id="GO:0004803">
    <property type="term" value="F:transposase activity"/>
    <property type="evidence" value="ECO:0007669"/>
    <property type="project" value="InterPro"/>
</dbReference>
<sequence length="80" mass="8840">MLVPRIRITSLLAEVHSWTSFLDCFTHYRTGEQAEDEAALMAAILADATKAGAERMAQSSRDNEMDAPDFTVSKYQTGSL</sequence>
<dbReference type="InterPro" id="IPR002513">
    <property type="entry name" value="Tn3_Tnp_DDE_dom"/>
</dbReference>
<proteinExistence type="predicted"/>
<dbReference type="GO" id="GO:0006313">
    <property type="term" value="P:DNA transposition"/>
    <property type="evidence" value="ECO:0007669"/>
    <property type="project" value="InterPro"/>
</dbReference>
<feature type="domain" description="Tn3 transposase DDE" evidence="2">
    <location>
        <begin position="11"/>
        <end position="65"/>
    </location>
</feature>
<evidence type="ECO:0000256" key="1">
    <source>
        <dbReference type="SAM" id="MobiDB-lite"/>
    </source>
</evidence>
<dbReference type="Pfam" id="PF01526">
    <property type="entry name" value="DDE_Tnp_Tn3"/>
    <property type="match status" value="1"/>
</dbReference>
<reference evidence="3" key="1">
    <citation type="submission" date="2022-08" db="EMBL/GenBank/DDBJ databases">
        <title>Genome sequencing of human pathogens.</title>
        <authorList>
            <person name="Cao X."/>
        </authorList>
    </citation>
    <scope>NUCLEOTIDE SEQUENCE</scope>
    <source>
        <strain evidence="3">EC16126</strain>
    </source>
</reference>
<accession>A0AAW5ZG58</accession>
<organism evidence="3 4">
    <name type="scientific">Escherichia coli</name>
    <dbReference type="NCBI Taxonomy" id="562"/>
    <lineage>
        <taxon>Bacteria</taxon>
        <taxon>Pseudomonadati</taxon>
        <taxon>Pseudomonadota</taxon>
        <taxon>Gammaproteobacteria</taxon>
        <taxon>Enterobacterales</taxon>
        <taxon>Enterobacteriaceae</taxon>
        <taxon>Escherichia</taxon>
    </lineage>
</organism>
<dbReference type="Proteomes" id="UP001211064">
    <property type="component" value="Unassembled WGS sequence"/>
</dbReference>
<gene>
    <name evidence="3" type="ORF">NY836_29750</name>
</gene>
<feature type="non-terminal residue" evidence="3">
    <location>
        <position position="80"/>
    </location>
</feature>
<dbReference type="AlphaFoldDB" id="A0AAW5ZG58"/>